<dbReference type="Pfam" id="PF23070">
    <property type="entry name" value="DUF7043"/>
    <property type="match status" value="1"/>
</dbReference>
<dbReference type="InterPro" id="IPR055471">
    <property type="entry name" value="DUF7043"/>
</dbReference>
<evidence type="ECO:0000256" key="1">
    <source>
        <dbReference type="SAM" id="MobiDB-lite"/>
    </source>
</evidence>
<keyword evidence="6" id="KW-1185">Reference proteome</keyword>
<evidence type="ECO:0000259" key="3">
    <source>
        <dbReference type="Pfam" id="PF23070"/>
    </source>
</evidence>
<dbReference type="AlphaFoldDB" id="A0AAG5D134"/>
<dbReference type="Proteomes" id="UP000075880">
    <property type="component" value="Unassembled WGS sequence"/>
</dbReference>
<evidence type="ECO:0000259" key="4">
    <source>
        <dbReference type="Pfam" id="PF23071"/>
    </source>
</evidence>
<proteinExistence type="predicted"/>
<accession>A0AAG5D134</accession>
<feature type="compositionally biased region" description="Gly residues" evidence="1">
    <location>
        <begin position="105"/>
        <end position="115"/>
    </location>
</feature>
<dbReference type="EnsemblMetazoa" id="ENSAATROPT004910">
    <property type="protein sequence ID" value="ENSAATROPP004645"/>
    <property type="gene ID" value="ENSAATROPG003912"/>
</dbReference>
<feature type="domain" description="DUF7042" evidence="2">
    <location>
        <begin position="352"/>
        <end position="480"/>
    </location>
</feature>
<name>A0AAG5D134_ANOAO</name>
<sequence>MHSMVVAKYTKGSRRKHNTGSPSNGNTVKCAQNSLKSLLHCDYFNIPVIIGTTVTNAATGGSSRSSSTTPTVPTTIFPDERLVTANFSKHVDKRRCSRNRRRGEGGVGGGDGGNRSSGSILSLTRKPPSRSNFTGTIPTVAAPAATLARYQQQTIISATHHRSRTKRLHRYLIQTCLALFLILGCCDAAKQEVLQSGTGCAFPKRWEGQWFQSGVQQPITIEGSTLSTRGRCIASEGDKFLLVNGKGCHRCVVIYQKHINILQYKESECEDFYTGQLNPAAMPIHSVLKSDRGLAHPNMNGHSRISSSDPYMRSNEDSDNCMGCKGRETLHYLCEQIPGDALLYSMFKINPEPIKCPLSGSYTFTYNRGHGECRSPVSNMEMCTEDSRLLLSFQACPDVPGTESTVEELTCLAWWKDGNSRYLVGLVSHHHATSNEERFRCFVYEKLSGSDAEYKLAQSGDATCNGLESAEVGSRIMTLKKAPLMDRCDFPVWFKGPRFWHALMGSAHYVFDASDGSLHIKKPNGHTVARSLCEQINKQTSSEMMVVVHHTMGCKSGFMCVMFYRRDTHVAELQMGTPAARLEDACTTENFDVHRTPFVTLLANNSETQLCPMEGQYMMKGFFTPTSSISRHKRNHNNKARSHRHWDVVGYRNQESAISSSSGGAGAVGGVIGGGYMGLEAKRRAFLPRSRRTALELARNDTYTVHAENGAVAADIARARRETASGCNINHNTNRHLLIGCNENSIIEVKPKCKIDDEEMYTCLGHWQENQTTYIIAKHAMSQHGVCISYVPTEGSHVQVYVGDTCHRAGMQSGQHRSMPANITSYGKCGETNAAFTVRHQISGWLYAVVLSILLVRDDLR</sequence>
<feature type="domain" description="DUF7044" evidence="4">
    <location>
        <begin position="199"/>
        <end position="271"/>
    </location>
</feature>
<feature type="region of interest" description="Disordered" evidence="1">
    <location>
        <begin position="93"/>
        <end position="132"/>
    </location>
</feature>
<dbReference type="Pfam" id="PF23071">
    <property type="entry name" value="DUF7044"/>
    <property type="match status" value="1"/>
</dbReference>
<protein>
    <submittedName>
        <fullName evidence="5">Uncharacterized protein</fullName>
    </submittedName>
</protein>
<evidence type="ECO:0000313" key="6">
    <source>
        <dbReference type="Proteomes" id="UP000075880"/>
    </source>
</evidence>
<dbReference type="InterPro" id="IPR055472">
    <property type="entry name" value="DUF7044"/>
</dbReference>
<reference evidence="5" key="1">
    <citation type="submission" date="2024-04" db="UniProtKB">
        <authorList>
            <consortium name="EnsemblMetazoa"/>
        </authorList>
    </citation>
    <scope>IDENTIFICATION</scope>
    <source>
        <strain evidence="5">EBRO</strain>
    </source>
</reference>
<evidence type="ECO:0000259" key="2">
    <source>
        <dbReference type="Pfam" id="PF23069"/>
    </source>
</evidence>
<evidence type="ECO:0000313" key="5">
    <source>
        <dbReference type="EnsemblMetazoa" id="ENSAATROPP004645"/>
    </source>
</evidence>
<feature type="domain" description="DUF7043" evidence="3">
    <location>
        <begin position="487"/>
        <end position="593"/>
    </location>
</feature>
<feature type="region of interest" description="Disordered" evidence="1">
    <location>
        <begin position="1"/>
        <end position="25"/>
    </location>
</feature>
<dbReference type="PANTHER" id="PTHR22255">
    <property type="entry name" value="LP06548P"/>
    <property type="match status" value="1"/>
</dbReference>
<dbReference type="PANTHER" id="PTHR22255:SF9">
    <property type="entry name" value="LP06548P"/>
    <property type="match status" value="1"/>
</dbReference>
<dbReference type="InterPro" id="IPR055470">
    <property type="entry name" value="DUF7042"/>
</dbReference>
<dbReference type="Pfam" id="PF23069">
    <property type="entry name" value="DUF7042"/>
    <property type="match status" value="1"/>
</dbReference>
<dbReference type="GO" id="GO:0061909">
    <property type="term" value="P:autophagosome-lysosome fusion"/>
    <property type="evidence" value="ECO:0007669"/>
    <property type="project" value="TreeGrafter"/>
</dbReference>
<organism evidence="5 6">
    <name type="scientific">Anopheles atroparvus</name>
    <name type="common">European mosquito</name>
    <dbReference type="NCBI Taxonomy" id="41427"/>
    <lineage>
        <taxon>Eukaryota</taxon>
        <taxon>Metazoa</taxon>
        <taxon>Ecdysozoa</taxon>
        <taxon>Arthropoda</taxon>
        <taxon>Hexapoda</taxon>
        <taxon>Insecta</taxon>
        <taxon>Pterygota</taxon>
        <taxon>Neoptera</taxon>
        <taxon>Endopterygota</taxon>
        <taxon>Diptera</taxon>
        <taxon>Nematocera</taxon>
        <taxon>Culicoidea</taxon>
        <taxon>Culicidae</taxon>
        <taxon>Anophelinae</taxon>
        <taxon>Anopheles</taxon>
    </lineage>
</organism>